<protein>
    <submittedName>
        <fullName evidence="6">TetR family transcriptional regulator</fullName>
    </submittedName>
</protein>
<dbReference type="InterPro" id="IPR050109">
    <property type="entry name" value="HTH-type_TetR-like_transc_reg"/>
</dbReference>
<dbReference type="Pfam" id="PF17925">
    <property type="entry name" value="TetR_C_20"/>
    <property type="match status" value="1"/>
</dbReference>
<dbReference type="GO" id="GO:0003700">
    <property type="term" value="F:DNA-binding transcription factor activity"/>
    <property type="evidence" value="ECO:0007669"/>
    <property type="project" value="TreeGrafter"/>
</dbReference>
<proteinExistence type="predicted"/>
<dbReference type="GO" id="GO:0000976">
    <property type="term" value="F:transcription cis-regulatory region binding"/>
    <property type="evidence" value="ECO:0007669"/>
    <property type="project" value="TreeGrafter"/>
</dbReference>
<keyword evidence="2 4" id="KW-0238">DNA-binding</keyword>
<dbReference type="InterPro" id="IPR001647">
    <property type="entry name" value="HTH_TetR"/>
</dbReference>
<dbReference type="Pfam" id="PF00440">
    <property type="entry name" value="TetR_N"/>
    <property type="match status" value="1"/>
</dbReference>
<evidence type="ECO:0000256" key="3">
    <source>
        <dbReference type="ARBA" id="ARBA00023163"/>
    </source>
</evidence>
<dbReference type="PANTHER" id="PTHR30055:SF234">
    <property type="entry name" value="HTH-TYPE TRANSCRIPTIONAL REGULATOR BETI"/>
    <property type="match status" value="1"/>
</dbReference>
<dbReference type="PANTHER" id="PTHR30055">
    <property type="entry name" value="HTH-TYPE TRANSCRIPTIONAL REGULATOR RUTR"/>
    <property type="match status" value="1"/>
</dbReference>
<dbReference type="InterPro" id="IPR041642">
    <property type="entry name" value="KstR_C"/>
</dbReference>
<dbReference type="EMBL" id="LZKJ01000200">
    <property type="protein sequence ID" value="OBI40201.1"/>
    <property type="molecule type" value="Genomic_DNA"/>
</dbReference>
<evidence type="ECO:0000313" key="6">
    <source>
        <dbReference type="EMBL" id="OBI40201.1"/>
    </source>
</evidence>
<feature type="domain" description="HTH tetR-type" evidence="5">
    <location>
        <begin position="12"/>
        <end position="72"/>
    </location>
</feature>
<evidence type="ECO:0000313" key="7">
    <source>
        <dbReference type="Proteomes" id="UP000093592"/>
    </source>
</evidence>
<dbReference type="Proteomes" id="UP000093592">
    <property type="component" value="Unassembled WGS sequence"/>
</dbReference>
<evidence type="ECO:0000259" key="5">
    <source>
        <dbReference type="PROSITE" id="PS50977"/>
    </source>
</evidence>
<dbReference type="SUPFAM" id="SSF46689">
    <property type="entry name" value="Homeodomain-like"/>
    <property type="match status" value="1"/>
</dbReference>
<reference evidence="7" key="1">
    <citation type="submission" date="2016-06" db="EMBL/GenBank/DDBJ databases">
        <authorList>
            <person name="Sutton G."/>
            <person name="Brinkac L."/>
            <person name="Sanka R."/>
            <person name="Adams M."/>
            <person name="Lau E."/>
            <person name="Sam S."/>
            <person name="Sreng N."/>
            <person name="Him V."/>
            <person name="Kerleguer A."/>
            <person name="Cheng S."/>
        </authorList>
    </citation>
    <scope>NUCLEOTIDE SEQUENCE [LARGE SCALE GENOMIC DNA]</scope>
    <source>
        <strain evidence="7">E861</strain>
    </source>
</reference>
<evidence type="ECO:0000256" key="4">
    <source>
        <dbReference type="PROSITE-ProRule" id="PRU00335"/>
    </source>
</evidence>
<dbReference type="Gene3D" id="1.10.357.10">
    <property type="entry name" value="Tetracycline Repressor, domain 2"/>
    <property type="match status" value="1"/>
</dbReference>
<gene>
    <name evidence="6" type="ORF">A5707_09750</name>
</gene>
<organism evidence="6 7">
    <name type="scientific">Mycobacterium kyorinense</name>
    <dbReference type="NCBI Taxonomy" id="487514"/>
    <lineage>
        <taxon>Bacteria</taxon>
        <taxon>Bacillati</taxon>
        <taxon>Actinomycetota</taxon>
        <taxon>Actinomycetes</taxon>
        <taxon>Mycobacteriales</taxon>
        <taxon>Mycobacteriaceae</taxon>
        <taxon>Mycobacterium</taxon>
    </lineage>
</organism>
<name>A0A1A2YTE2_9MYCO</name>
<dbReference type="InterPro" id="IPR009057">
    <property type="entry name" value="Homeodomain-like_sf"/>
</dbReference>
<evidence type="ECO:0000256" key="1">
    <source>
        <dbReference type="ARBA" id="ARBA00023015"/>
    </source>
</evidence>
<sequence>MTSAEATNDKVGLDPDRVLDVVADILENDGYDAVQLREVARRARTSLATIYKRYATRDELILAALERWIEENRYAGLAAQTHDADETLYAGLIRVLRTIFEPWEDHPGMLEAYFRARTAPGGDKLIRRGFDAVMPAAMAVLSDVDADFVRDLDTILSTLVHGLVGRFATGEIGITEILPTLDRAVFRLVEGYERASYLG</sequence>
<comment type="caution">
    <text evidence="6">The sequence shown here is derived from an EMBL/GenBank/DDBJ whole genome shotgun (WGS) entry which is preliminary data.</text>
</comment>
<dbReference type="PROSITE" id="PS50977">
    <property type="entry name" value="HTH_TETR_2"/>
    <property type="match status" value="1"/>
</dbReference>
<dbReference type="RefSeq" id="WP_065016491.1">
    <property type="nucleotide sequence ID" value="NZ_LZKJ01000200.1"/>
</dbReference>
<keyword evidence="1" id="KW-0805">Transcription regulation</keyword>
<feature type="DNA-binding region" description="H-T-H motif" evidence="4">
    <location>
        <begin position="35"/>
        <end position="54"/>
    </location>
</feature>
<evidence type="ECO:0000256" key="2">
    <source>
        <dbReference type="ARBA" id="ARBA00023125"/>
    </source>
</evidence>
<keyword evidence="3" id="KW-0804">Transcription</keyword>
<accession>A0A1A2YTE2</accession>
<dbReference type="AlphaFoldDB" id="A0A1A2YTE2"/>